<reference evidence="15 16" key="1">
    <citation type="submission" date="2017-02" db="EMBL/GenBank/DDBJ databases">
        <title>The new phylogeny of genus Mycobacterium.</title>
        <authorList>
            <person name="Tortoli E."/>
            <person name="Trovato A."/>
            <person name="Cirillo D.M."/>
        </authorList>
    </citation>
    <scope>NUCLEOTIDE SEQUENCE [LARGE SCALE GENOMIC DNA]</scope>
    <source>
        <strain evidence="15 16">DSM 43992</strain>
    </source>
</reference>
<keyword evidence="5 12" id="KW-0808">Transferase</keyword>
<feature type="binding site" evidence="12">
    <location>
        <position position="138"/>
    </location>
    <ligand>
        <name>5-phospho-alpha-D-ribose 1-diphosphate</name>
        <dbReference type="ChEBI" id="CHEBI:58017"/>
    </ligand>
</feature>
<dbReference type="Gene3D" id="3.40.1030.10">
    <property type="entry name" value="Nucleoside phosphorylase/phosphoribosyltransferase catalytic domain"/>
    <property type="match status" value="1"/>
</dbReference>
<feature type="binding site" evidence="12">
    <location>
        <position position="98"/>
    </location>
    <ligand>
        <name>anthranilate</name>
        <dbReference type="ChEBI" id="CHEBI:16567"/>
        <label>1</label>
    </ligand>
</feature>
<comment type="caution">
    <text evidence="15">The sequence shown here is derived from an EMBL/GenBank/DDBJ whole genome shotgun (WGS) entry which is preliminary data.</text>
</comment>
<comment type="subunit">
    <text evidence="2 12">Homodimer.</text>
</comment>
<comment type="similarity">
    <text evidence="11">In the C-terminal section; belongs to the anthranilate phosphoribosyltransferase family.</text>
</comment>
<evidence type="ECO:0000313" key="15">
    <source>
        <dbReference type="EMBL" id="ORB71921.1"/>
    </source>
</evidence>
<comment type="pathway">
    <text evidence="1 12">Amino-acid biosynthesis; L-tryptophan biosynthesis; L-tryptophan from chorismate: step 2/5.</text>
</comment>
<keyword evidence="6 12" id="KW-0479">Metal-binding</keyword>
<dbReference type="SUPFAM" id="SSF47648">
    <property type="entry name" value="Nucleoside phosphorylase/phosphoribosyltransferase N-terminal domain"/>
    <property type="match status" value="1"/>
</dbReference>
<evidence type="ECO:0000256" key="3">
    <source>
        <dbReference type="ARBA" id="ARBA00022605"/>
    </source>
</evidence>
<dbReference type="Gene3D" id="1.20.970.10">
    <property type="entry name" value="Transferase, Pyrimidine Nucleoside Phosphorylase, Chain C"/>
    <property type="match status" value="1"/>
</dbReference>
<dbReference type="PANTHER" id="PTHR43285:SF2">
    <property type="entry name" value="ANTHRANILATE PHOSPHORIBOSYLTRANSFERASE"/>
    <property type="match status" value="1"/>
</dbReference>
<feature type="binding site" evidence="12">
    <location>
        <begin position="108"/>
        <end position="111"/>
    </location>
    <ligand>
        <name>5-phospho-alpha-D-ribose 1-diphosphate</name>
        <dbReference type="ChEBI" id="CHEBI:58017"/>
    </ligand>
</feature>
<evidence type="ECO:0000256" key="4">
    <source>
        <dbReference type="ARBA" id="ARBA00022676"/>
    </source>
</evidence>
<feature type="binding site" evidence="12">
    <location>
        <position position="129"/>
    </location>
    <ligand>
        <name>anthranilate</name>
        <dbReference type="ChEBI" id="CHEBI:16567"/>
        <label>1</label>
    </ligand>
</feature>
<dbReference type="FunFam" id="1.20.970.10:FF:000006">
    <property type="entry name" value="Anthranilate phosphoribosyltransferase"/>
    <property type="match status" value="1"/>
</dbReference>
<comment type="function">
    <text evidence="12">Catalyzes the transfer of the phosphoribosyl group of 5-phosphorylribose-1-pyrophosphate (PRPP) to anthranilate to yield N-(5'-phosphoribosyl)-anthranilate (PRA).</text>
</comment>
<feature type="binding site" evidence="12">
    <location>
        <position position="242"/>
    </location>
    <ligand>
        <name>Mg(2+)</name>
        <dbReference type="ChEBI" id="CHEBI:18420"/>
        <label>2</label>
    </ligand>
</feature>
<feature type="binding site" evidence="12">
    <location>
        <position position="243"/>
    </location>
    <ligand>
        <name>Mg(2+)</name>
        <dbReference type="ChEBI" id="CHEBI:18420"/>
        <label>1</label>
    </ligand>
</feature>
<comment type="cofactor">
    <cofactor evidence="12">
        <name>Mg(2+)</name>
        <dbReference type="ChEBI" id="CHEBI:18420"/>
    </cofactor>
    <text evidence="12">Binds 2 magnesium ions per monomer.</text>
</comment>
<keyword evidence="3 12" id="KW-0028">Amino-acid biosynthesis</keyword>
<dbReference type="FunFam" id="3.40.1030.10:FF:000002">
    <property type="entry name" value="Anthranilate phosphoribosyltransferase"/>
    <property type="match status" value="1"/>
</dbReference>
<evidence type="ECO:0000256" key="1">
    <source>
        <dbReference type="ARBA" id="ARBA00004907"/>
    </source>
</evidence>
<evidence type="ECO:0000256" key="5">
    <source>
        <dbReference type="ARBA" id="ARBA00022679"/>
    </source>
</evidence>
<dbReference type="GO" id="GO:0000287">
    <property type="term" value="F:magnesium ion binding"/>
    <property type="evidence" value="ECO:0007669"/>
    <property type="project" value="UniProtKB-UniRule"/>
</dbReference>
<feature type="binding site" evidence="12">
    <location>
        <position position="106"/>
    </location>
    <ligand>
        <name>5-phospho-alpha-D-ribose 1-diphosphate</name>
        <dbReference type="ChEBI" id="CHEBI:58017"/>
    </ligand>
</feature>
<dbReference type="PANTHER" id="PTHR43285">
    <property type="entry name" value="ANTHRANILATE PHOSPHORIBOSYLTRANSFERASE"/>
    <property type="match status" value="1"/>
</dbReference>
<proteinExistence type="inferred from homology"/>
<accession>A0A1X0K9X1</accession>
<dbReference type="UniPathway" id="UPA00035">
    <property type="reaction ID" value="UER00041"/>
</dbReference>
<evidence type="ECO:0000256" key="12">
    <source>
        <dbReference type="HAMAP-Rule" id="MF_00211"/>
    </source>
</evidence>
<keyword evidence="8 12" id="KW-0460">Magnesium</keyword>
<feature type="binding site" evidence="12">
    <location>
        <position position="110"/>
    </location>
    <ligand>
        <name>Mg(2+)</name>
        <dbReference type="ChEBI" id="CHEBI:18420"/>
        <label>1</label>
    </ligand>
</feature>
<name>A0A1X0K9X1_MYCSC</name>
<dbReference type="InterPro" id="IPR005940">
    <property type="entry name" value="Anthranilate_Pribosyl_Tfrase"/>
</dbReference>
<dbReference type="NCBIfam" id="TIGR01245">
    <property type="entry name" value="trpD"/>
    <property type="match status" value="1"/>
</dbReference>
<gene>
    <name evidence="12" type="primary">trpD</name>
    <name evidence="15" type="ORF">BST44_20245</name>
</gene>
<dbReference type="GO" id="GO:0004048">
    <property type="term" value="F:anthranilate phosphoribosyltransferase activity"/>
    <property type="evidence" value="ECO:0007669"/>
    <property type="project" value="UniProtKB-UniRule"/>
</dbReference>
<evidence type="ECO:0000256" key="7">
    <source>
        <dbReference type="ARBA" id="ARBA00022822"/>
    </source>
</evidence>
<dbReference type="GO" id="GO:0000162">
    <property type="term" value="P:L-tryptophan biosynthetic process"/>
    <property type="evidence" value="ECO:0007669"/>
    <property type="project" value="UniProtKB-UniRule"/>
</dbReference>
<feature type="domain" description="Glycosyl transferase family 3" evidence="13">
    <location>
        <begin position="91"/>
        <end position="347"/>
    </location>
</feature>
<dbReference type="Proteomes" id="UP000192601">
    <property type="component" value="Unassembled WGS sequence"/>
</dbReference>
<dbReference type="SUPFAM" id="SSF52418">
    <property type="entry name" value="Nucleoside phosphorylase/phosphoribosyltransferase catalytic domain"/>
    <property type="match status" value="1"/>
</dbReference>
<feature type="binding site" evidence="12">
    <location>
        <position position="184"/>
    </location>
    <ligand>
        <name>anthranilate</name>
        <dbReference type="ChEBI" id="CHEBI:16567"/>
        <label>2</label>
    </ligand>
</feature>
<keyword evidence="4 12" id="KW-0328">Glycosyltransferase</keyword>
<feature type="domain" description="Glycosyl transferase family 3 N-terminal" evidence="14">
    <location>
        <begin position="22"/>
        <end position="83"/>
    </location>
</feature>
<feature type="binding site" evidence="12">
    <location>
        <position position="243"/>
    </location>
    <ligand>
        <name>Mg(2+)</name>
        <dbReference type="ChEBI" id="CHEBI:18420"/>
        <label>2</label>
    </ligand>
</feature>
<dbReference type="GO" id="GO:0005829">
    <property type="term" value="C:cytosol"/>
    <property type="evidence" value="ECO:0007669"/>
    <property type="project" value="TreeGrafter"/>
</dbReference>
<keyword evidence="7 12" id="KW-0822">Tryptophan biosynthesis</keyword>
<evidence type="ECO:0000256" key="10">
    <source>
        <dbReference type="ARBA" id="ARBA00052328"/>
    </source>
</evidence>
<dbReference type="Pfam" id="PF00591">
    <property type="entry name" value="Glycos_transf_3"/>
    <property type="match status" value="1"/>
</dbReference>
<sequence>MALSSEASALGGAGAAAPSWPRILARLTDGHDLARGQAAWAMDQIMAGDASPAQVASFAVAMKMKVPTSAEVSELADVMLSHARPMPAIRDDAVDIVGTGGDGVNTVNLSTMAAIVVAAAGVPVVKHGNRAASSLSGGADTLEALGVRIDLEPDQVARSLTEVGIGFCFAPLFHPSYRHASAARREIGVPTVFNLLGPLTNPARPPAGLIGCAFANLAEVMAGVFAARRSSVLVVHGDDGLDELTTTTTSTIWRVQAGTVDKLTFDPAGFGFARADLGDLLGGDAVANAAEVRAVLGGATGPVRDAVVLNAAGAIVAHAGLSSRAEWLPAWEDGLQRAGAAIDSGAAEQLLARWVRFSQQV</sequence>
<dbReference type="InterPro" id="IPR000312">
    <property type="entry name" value="Glycosyl_Trfase_fam3"/>
</dbReference>
<evidence type="ECO:0000313" key="16">
    <source>
        <dbReference type="Proteomes" id="UP000192601"/>
    </source>
</evidence>
<evidence type="ECO:0000256" key="9">
    <source>
        <dbReference type="ARBA" id="ARBA00023141"/>
    </source>
</evidence>
<evidence type="ECO:0000256" key="8">
    <source>
        <dbReference type="ARBA" id="ARBA00022842"/>
    </source>
</evidence>
<comment type="similarity">
    <text evidence="12">Belongs to the anthranilate phosphoribosyltransferase family.</text>
</comment>
<dbReference type="InterPro" id="IPR035902">
    <property type="entry name" value="Nuc_phospho_transferase"/>
</dbReference>
<dbReference type="InterPro" id="IPR036320">
    <property type="entry name" value="Glycosyl_Trfase_fam3_N_dom_sf"/>
</dbReference>
<dbReference type="OrthoDB" id="9806430at2"/>
<dbReference type="EMBL" id="MVIJ01000035">
    <property type="protein sequence ID" value="ORB71921.1"/>
    <property type="molecule type" value="Genomic_DNA"/>
</dbReference>
<dbReference type="RefSeq" id="WP_158086668.1">
    <property type="nucleotide sequence ID" value="NZ_MVIJ01000035.1"/>
</dbReference>
<dbReference type="InterPro" id="IPR017459">
    <property type="entry name" value="Glycosyl_Trfase_fam3_N_dom"/>
</dbReference>
<evidence type="ECO:0000259" key="14">
    <source>
        <dbReference type="Pfam" id="PF02885"/>
    </source>
</evidence>
<dbReference type="HAMAP" id="MF_00211">
    <property type="entry name" value="TrpD"/>
    <property type="match status" value="1"/>
</dbReference>
<protein>
    <recommendedName>
        <fullName evidence="12">Anthranilate phosphoribosyltransferase</fullName>
        <ecNumber evidence="12">2.4.2.18</ecNumber>
    </recommendedName>
</protein>
<feature type="binding site" evidence="12">
    <location>
        <begin position="101"/>
        <end position="102"/>
    </location>
    <ligand>
        <name>5-phospho-alpha-D-ribose 1-diphosphate</name>
        <dbReference type="ChEBI" id="CHEBI:58017"/>
    </ligand>
</feature>
<feature type="binding site" evidence="12">
    <location>
        <position position="98"/>
    </location>
    <ligand>
        <name>5-phospho-alpha-D-ribose 1-diphosphate</name>
        <dbReference type="ChEBI" id="CHEBI:58017"/>
    </ligand>
</feature>
<dbReference type="AlphaFoldDB" id="A0A1X0K9X1"/>
<dbReference type="STRING" id="1783.BST44_20245"/>
<feature type="binding site" evidence="12">
    <location>
        <begin position="126"/>
        <end position="134"/>
    </location>
    <ligand>
        <name>5-phospho-alpha-D-ribose 1-diphosphate</name>
        <dbReference type="ChEBI" id="CHEBI:58017"/>
    </ligand>
</feature>
<dbReference type="EC" id="2.4.2.18" evidence="12"/>
<keyword evidence="16" id="KW-1185">Reference proteome</keyword>
<evidence type="ECO:0000256" key="6">
    <source>
        <dbReference type="ARBA" id="ARBA00022723"/>
    </source>
</evidence>
<comment type="caution">
    <text evidence="12">Lacks conserved residue(s) required for the propagation of feature annotation.</text>
</comment>
<organism evidence="15 16">
    <name type="scientific">Mycobacterium scrofulaceum</name>
    <dbReference type="NCBI Taxonomy" id="1783"/>
    <lineage>
        <taxon>Bacteria</taxon>
        <taxon>Bacillati</taxon>
        <taxon>Actinomycetota</taxon>
        <taxon>Actinomycetes</taxon>
        <taxon>Mycobacteriales</taxon>
        <taxon>Mycobacteriaceae</taxon>
        <taxon>Mycobacterium</taxon>
    </lineage>
</organism>
<evidence type="ECO:0000259" key="13">
    <source>
        <dbReference type="Pfam" id="PF00591"/>
    </source>
</evidence>
<keyword evidence="9 12" id="KW-0057">Aromatic amino acid biosynthesis</keyword>
<evidence type="ECO:0000256" key="2">
    <source>
        <dbReference type="ARBA" id="ARBA00011738"/>
    </source>
</evidence>
<evidence type="ECO:0000256" key="11">
    <source>
        <dbReference type="ARBA" id="ARBA00061188"/>
    </source>
</evidence>
<comment type="catalytic activity">
    <reaction evidence="10 12">
        <text>N-(5-phospho-beta-D-ribosyl)anthranilate + diphosphate = 5-phospho-alpha-D-ribose 1-diphosphate + anthranilate</text>
        <dbReference type="Rhea" id="RHEA:11768"/>
        <dbReference type="ChEBI" id="CHEBI:16567"/>
        <dbReference type="ChEBI" id="CHEBI:18277"/>
        <dbReference type="ChEBI" id="CHEBI:33019"/>
        <dbReference type="ChEBI" id="CHEBI:58017"/>
        <dbReference type="EC" id="2.4.2.18"/>
    </reaction>
</comment>
<dbReference type="Pfam" id="PF02885">
    <property type="entry name" value="Glycos_trans_3N"/>
    <property type="match status" value="1"/>
</dbReference>